<evidence type="ECO:0000313" key="4">
    <source>
        <dbReference type="Proteomes" id="UP000570493"/>
    </source>
</evidence>
<dbReference type="GO" id="GO:0016616">
    <property type="term" value="F:oxidoreductase activity, acting on the CH-OH group of donors, NAD or NADP as acceptor"/>
    <property type="evidence" value="ECO:0007669"/>
    <property type="project" value="TreeGrafter"/>
</dbReference>
<dbReference type="PROSITE" id="PS00061">
    <property type="entry name" value="ADH_SHORT"/>
    <property type="match status" value="1"/>
</dbReference>
<proteinExistence type="inferred from homology"/>
<dbReference type="EMBL" id="JABBMT010000002">
    <property type="protein sequence ID" value="NMM39606.1"/>
    <property type="molecule type" value="Genomic_DNA"/>
</dbReference>
<evidence type="ECO:0000256" key="2">
    <source>
        <dbReference type="ARBA" id="ARBA00023002"/>
    </source>
</evidence>
<dbReference type="Pfam" id="PF13561">
    <property type="entry name" value="adh_short_C2"/>
    <property type="match status" value="1"/>
</dbReference>
<gene>
    <name evidence="3" type="primary">dhbA</name>
    <name evidence="3" type="ORF">HHO47_01815</name>
</gene>
<name>A0A7Y0H9H7_9GAMM</name>
<evidence type="ECO:0000256" key="1">
    <source>
        <dbReference type="ARBA" id="ARBA00006484"/>
    </source>
</evidence>
<dbReference type="FunFam" id="3.40.50.720:FF:000084">
    <property type="entry name" value="Short-chain dehydrogenase reductase"/>
    <property type="match status" value="1"/>
</dbReference>
<dbReference type="InterPro" id="IPR036291">
    <property type="entry name" value="NAD(P)-bd_dom_sf"/>
</dbReference>
<dbReference type="PRINTS" id="PR01397">
    <property type="entry name" value="DHBDHDRGNASE"/>
</dbReference>
<dbReference type="PANTHER" id="PTHR42760:SF115">
    <property type="entry name" value="3-OXOACYL-[ACYL-CARRIER-PROTEIN] REDUCTASE FABG"/>
    <property type="match status" value="1"/>
</dbReference>
<dbReference type="InterPro" id="IPR020904">
    <property type="entry name" value="Sc_DH/Rdtase_CS"/>
</dbReference>
<comment type="similarity">
    <text evidence="1">Belongs to the short-chain dehydrogenases/reductases (SDR) family.</text>
</comment>
<keyword evidence="4" id="KW-1185">Reference proteome</keyword>
<dbReference type="NCBIfam" id="NF006074">
    <property type="entry name" value="PRK08220.1"/>
    <property type="match status" value="1"/>
</dbReference>
<dbReference type="PRINTS" id="PR00080">
    <property type="entry name" value="SDRFAMILY"/>
</dbReference>
<keyword evidence="2 3" id="KW-0560">Oxidoreductase</keyword>
<comment type="caution">
    <text evidence="3">The sequence shown here is derived from an EMBL/GenBank/DDBJ whole genome shotgun (WGS) entry which is preliminary data.</text>
</comment>
<sequence>MNQQQSKKIAWVTGVNQGIGAAIFQRFHEQGMQVVGFDISKRNVPEQLKPFVYECDVKRSSHVDELCQQLLVSSPPDYFVSVAGVLEVNKIAQATIAQWHNTFAVNLFGPVYFMRWLTPHFQQRRAGSIVFVSSNAARVPRVGMAAYGASKAALTNMAKTLALELAPYSVRVNSVSPGSTFTSMQTDMWVNGGSEQRTIAGDMENYKLGIPLQKLATTADIADAVTFLTSEQAGHITMHDLVVDGGATLGG</sequence>
<reference evidence="3" key="1">
    <citation type="submission" date="2020-04" db="EMBL/GenBank/DDBJ databases">
        <title>Genome Sequencing for Pseudoaltermonas arctica.</title>
        <authorList>
            <person name="Elkins N.S."/>
        </authorList>
    </citation>
    <scope>NUCLEOTIDE SEQUENCE [LARGE SCALE GENOMIC DNA]</scope>
    <source>
        <strain evidence="3">NEC-BIFX-2020_0012</strain>
    </source>
</reference>
<dbReference type="Gene3D" id="3.40.50.720">
    <property type="entry name" value="NAD(P)-binding Rossmann-like Domain"/>
    <property type="match status" value="1"/>
</dbReference>
<dbReference type="GO" id="GO:0008667">
    <property type="term" value="F:2,3-dihydro-2,3-dihydroxybenzoate dehydrogenase activity"/>
    <property type="evidence" value="ECO:0007669"/>
    <property type="project" value="UniProtKB-EC"/>
</dbReference>
<dbReference type="AlphaFoldDB" id="A0A7Y0H9H7"/>
<organism evidence="3 4">
    <name type="scientific">Pseudoalteromonas arctica</name>
    <dbReference type="NCBI Taxonomy" id="394751"/>
    <lineage>
        <taxon>Bacteria</taxon>
        <taxon>Pseudomonadati</taxon>
        <taxon>Pseudomonadota</taxon>
        <taxon>Gammaproteobacteria</taxon>
        <taxon>Alteromonadales</taxon>
        <taxon>Pseudoalteromonadaceae</taxon>
        <taxon>Pseudoalteromonas</taxon>
    </lineage>
</organism>
<evidence type="ECO:0000313" key="3">
    <source>
        <dbReference type="EMBL" id="NMM39606.1"/>
    </source>
</evidence>
<dbReference type="PANTHER" id="PTHR42760">
    <property type="entry name" value="SHORT-CHAIN DEHYDROGENASES/REDUCTASES FAMILY MEMBER"/>
    <property type="match status" value="1"/>
</dbReference>
<dbReference type="InterPro" id="IPR002347">
    <property type="entry name" value="SDR_fam"/>
</dbReference>
<dbReference type="InterPro" id="IPR003560">
    <property type="entry name" value="DHB_DH"/>
</dbReference>
<dbReference type="Proteomes" id="UP000570493">
    <property type="component" value="Unassembled WGS sequence"/>
</dbReference>
<dbReference type="GO" id="GO:0019290">
    <property type="term" value="P:siderophore biosynthetic process"/>
    <property type="evidence" value="ECO:0007669"/>
    <property type="project" value="InterPro"/>
</dbReference>
<protein>
    <submittedName>
        <fullName evidence="3">2,3-dihydro-2,3-dihydroxybenzoate dehydrogenase</fullName>
        <ecNumber evidence="3">1.3.1.28</ecNumber>
    </submittedName>
</protein>
<accession>A0A7Y0H9H7</accession>
<dbReference type="SUPFAM" id="SSF51735">
    <property type="entry name" value="NAD(P)-binding Rossmann-fold domains"/>
    <property type="match status" value="1"/>
</dbReference>
<dbReference type="EC" id="1.3.1.28" evidence="3"/>